<dbReference type="GO" id="GO:0034722">
    <property type="term" value="F:gamma-glutamyl-peptidase activity"/>
    <property type="evidence" value="ECO:0007669"/>
    <property type="project" value="UniProtKB-UniRule"/>
</dbReference>
<dbReference type="EC" id="3.4.19.9" evidence="7"/>
<proteinExistence type="inferred from homology"/>
<dbReference type="AlphaFoldDB" id="A0A2G8JXR2"/>
<evidence type="ECO:0000256" key="6">
    <source>
        <dbReference type="PIRSR" id="PIRSR615527-1"/>
    </source>
</evidence>
<evidence type="ECO:0000256" key="2">
    <source>
        <dbReference type="ARBA" id="ARBA00011083"/>
    </source>
</evidence>
<comment type="catalytic activity">
    <reaction evidence="7">
        <text>(6S)-5,6,7,8-tetrahydrofolyl-(gamma-L-Glu)(n) + (n-1) H2O = (6S)-5,6,7,8-tetrahydrofolate + (n-1) L-glutamate</text>
        <dbReference type="Rhea" id="RHEA:56784"/>
        <dbReference type="Rhea" id="RHEA-COMP:14738"/>
        <dbReference type="ChEBI" id="CHEBI:15377"/>
        <dbReference type="ChEBI" id="CHEBI:29985"/>
        <dbReference type="ChEBI" id="CHEBI:57453"/>
        <dbReference type="ChEBI" id="CHEBI:141005"/>
        <dbReference type="EC" id="3.4.19.9"/>
    </reaction>
</comment>
<evidence type="ECO:0000256" key="5">
    <source>
        <dbReference type="ARBA" id="ARBA00022801"/>
    </source>
</evidence>
<dbReference type="InterPro" id="IPR011697">
    <property type="entry name" value="Peptidase_C26"/>
</dbReference>
<comment type="caution">
    <text evidence="8">The sequence shown here is derived from an EMBL/GenBank/DDBJ whole genome shotgun (WGS) entry which is preliminary data.</text>
</comment>
<dbReference type="Proteomes" id="UP000230750">
    <property type="component" value="Unassembled WGS sequence"/>
</dbReference>
<dbReference type="SUPFAM" id="SSF52317">
    <property type="entry name" value="Class I glutamine amidotransferase-like"/>
    <property type="match status" value="1"/>
</dbReference>
<feature type="active site" evidence="7">
    <location>
        <position position="248"/>
    </location>
</feature>
<evidence type="ECO:0000313" key="9">
    <source>
        <dbReference type="Proteomes" id="UP000230750"/>
    </source>
</evidence>
<sequence length="322" mass="35937">MNNLAFSPLFAFPVLYAVYVYVYVGSGSAFVNNRPIIGVMTQESPSDLSQFGSTYLPATYVKFVEASGARVVPILVNQSDIYYENMFHSLNGLLLPGGGLDKKLMTSGYGRAGKMFYDLATKNFDKYGDVFPIWGTCQGFELLSCLAAGEDILTPLEADNENLNIEMCPGYRNSRIFGDAADWILEALQNDALTFNYHSFSVTPQDFNNAKSMKSTYKMVSISKNDDGREFVSVIEGNVYPLFGVQFHPEKPIFAWSPNTNVKHDALSVAVSRYFGDFFVSEARKSNHSFKSLEEETAASIYNYNTVNLKGLDKLDDAYFFT</sequence>
<dbReference type="PANTHER" id="PTHR11315">
    <property type="entry name" value="PROTEASE FAMILY C26 GAMMA-GLUTAMYL HYDROLASE"/>
    <property type="match status" value="1"/>
</dbReference>
<evidence type="ECO:0000256" key="3">
    <source>
        <dbReference type="ARBA" id="ARBA00022525"/>
    </source>
</evidence>
<dbReference type="GO" id="GO:0005773">
    <property type="term" value="C:vacuole"/>
    <property type="evidence" value="ECO:0007669"/>
    <property type="project" value="TreeGrafter"/>
</dbReference>
<dbReference type="FunFam" id="3.40.50.880:FF:000024">
    <property type="entry name" value="Folate gamma-glutamyl hydrolase"/>
    <property type="match status" value="1"/>
</dbReference>
<dbReference type="PROSITE" id="PS51273">
    <property type="entry name" value="GATASE_TYPE_1"/>
    <property type="match status" value="1"/>
</dbReference>
<dbReference type="PROSITE" id="PS51275">
    <property type="entry name" value="PEPTIDASE_C26_GGH"/>
    <property type="match status" value="1"/>
</dbReference>
<reference evidence="8 9" key="1">
    <citation type="journal article" date="2017" name="PLoS Biol.">
        <title>The sea cucumber genome provides insights into morphological evolution and visceral regeneration.</title>
        <authorList>
            <person name="Zhang X."/>
            <person name="Sun L."/>
            <person name="Yuan J."/>
            <person name="Sun Y."/>
            <person name="Gao Y."/>
            <person name="Zhang L."/>
            <person name="Li S."/>
            <person name="Dai H."/>
            <person name="Hamel J.F."/>
            <person name="Liu C."/>
            <person name="Yu Y."/>
            <person name="Liu S."/>
            <person name="Lin W."/>
            <person name="Guo K."/>
            <person name="Jin S."/>
            <person name="Xu P."/>
            <person name="Storey K.B."/>
            <person name="Huan P."/>
            <person name="Zhang T."/>
            <person name="Zhou Y."/>
            <person name="Zhang J."/>
            <person name="Lin C."/>
            <person name="Li X."/>
            <person name="Xing L."/>
            <person name="Huo D."/>
            <person name="Sun M."/>
            <person name="Wang L."/>
            <person name="Mercier A."/>
            <person name="Li F."/>
            <person name="Yang H."/>
            <person name="Xiang J."/>
        </authorList>
    </citation>
    <scope>NUCLEOTIDE SEQUENCE [LARGE SCALE GENOMIC DNA]</scope>
    <source>
        <strain evidence="8">Shaxun</strain>
        <tissue evidence="8">Muscle</tissue>
    </source>
</reference>
<accession>A0A2G8JXR2</accession>
<evidence type="ECO:0000256" key="1">
    <source>
        <dbReference type="ARBA" id="ARBA00004239"/>
    </source>
</evidence>
<dbReference type="EMBL" id="MRZV01001112">
    <property type="protein sequence ID" value="PIK40520.1"/>
    <property type="molecule type" value="Genomic_DNA"/>
</dbReference>
<dbReference type="InterPro" id="IPR015527">
    <property type="entry name" value="Pept_C26_g-glut_hydrolase"/>
</dbReference>
<dbReference type="GO" id="GO:0046900">
    <property type="term" value="P:tetrahydrofolylpolyglutamate metabolic process"/>
    <property type="evidence" value="ECO:0007669"/>
    <property type="project" value="TreeGrafter"/>
</dbReference>
<dbReference type="Gene3D" id="3.40.50.880">
    <property type="match status" value="1"/>
</dbReference>
<dbReference type="PANTHER" id="PTHR11315:SF0">
    <property type="entry name" value="FOLATE GAMMA-GLUTAMYL HYDROLASE"/>
    <property type="match status" value="1"/>
</dbReference>
<keyword evidence="4" id="KW-0732">Signal</keyword>
<dbReference type="OrthoDB" id="64220at2759"/>
<keyword evidence="5 7" id="KW-0378">Hydrolase</keyword>
<comment type="subcellular location">
    <subcellularLocation>
        <location evidence="1">Secreted</location>
        <location evidence="1">Extracellular space</location>
    </subcellularLocation>
</comment>
<dbReference type="STRING" id="307972.A0A2G8JXR2"/>
<feature type="active site" description="Nucleophile" evidence="6 7">
    <location>
        <position position="137"/>
    </location>
</feature>
<keyword evidence="3" id="KW-0964">Secreted</keyword>
<protein>
    <recommendedName>
        <fullName evidence="7">folate gamma-glutamyl hydrolase</fullName>
        <ecNumber evidence="7">3.4.19.9</ecNumber>
    </recommendedName>
</protein>
<dbReference type="GO" id="GO:0005576">
    <property type="term" value="C:extracellular region"/>
    <property type="evidence" value="ECO:0007669"/>
    <property type="project" value="UniProtKB-SubCell"/>
</dbReference>
<dbReference type="InterPro" id="IPR029062">
    <property type="entry name" value="Class_I_gatase-like"/>
</dbReference>
<comment type="similarity">
    <text evidence="2">Belongs to the peptidase C26 family.</text>
</comment>
<organism evidence="8 9">
    <name type="scientific">Stichopus japonicus</name>
    <name type="common">Sea cucumber</name>
    <dbReference type="NCBI Taxonomy" id="307972"/>
    <lineage>
        <taxon>Eukaryota</taxon>
        <taxon>Metazoa</taxon>
        <taxon>Echinodermata</taxon>
        <taxon>Eleutherozoa</taxon>
        <taxon>Echinozoa</taxon>
        <taxon>Holothuroidea</taxon>
        <taxon>Aspidochirotacea</taxon>
        <taxon>Aspidochirotida</taxon>
        <taxon>Stichopodidae</taxon>
        <taxon>Apostichopus</taxon>
    </lineage>
</organism>
<evidence type="ECO:0000313" key="8">
    <source>
        <dbReference type="EMBL" id="PIK40520.1"/>
    </source>
</evidence>
<keyword evidence="9" id="KW-1185">Reference proteome</keyword>
<gene>
    <name evidence="8" type="ORF">BSL78_22626</name>
</gene>
<feature type="active site" description="Proton donor" evidence="6">
    <location>
        <position position="248"/>
    </location>
</feature>
<dbReference type="Pfam" id="PF07722">
    <property type="entry name" value="Peptidase_C26"/>
    <property type="match status" value="1"/>
</dbReference>
<evidence type="ECO:0000256" key="4">
    <source>
        <dbReference type="ARBA" id="ARBA00022729"/>
    </source>
</evidence>
<name>A0A2G8JXR2_STIJA</name>
<evidence type="ECO:0000256" key="7">
    <source>
        <dbReference type="PROSITE-ProRule" id="PRU00607"/>
    </source>
</evidence>